<dbReference type="AlphaFoldDB" id="A0AAV1AR02"/>
<evidence type="ECO:0000313" key="4">
    <source>
        <dbReference type="Proteomes" id="UP001157006"/>
    </source>
</evidence>
<reference evidence="3 4" key="1">
    <citation type="submission" date="2023-01" db="EMBL/GenBank/DDBJ databases">
        <authorList>
            <person name="Kreplak J."/>
        </authorList>
    </citation>
    <scope>NUCLEOTIDE SEQUENCE [LARGE SCALE GENOMIC DNA]</scope>
</reference>
<keyword evidence="1" id="KW-0472">Membrane</keyword>
<keyword evidence="1" id="KW-0812">Transmembrane</keyword>
<evidence type="ECO:0000259" key="2">
    <source>
        <dbReference type="Pfam" id="PF04195"/>
    </source>
</evidence>
<dbReference type="InterPro" id="IPR007321">
    <property type="entry name" value="Transposase_28"/>
</dbReference>
<keyword evidence="4" id="KW-1185">Reference proteome</keyword>
<dbReference type="Pfam" id="PF04195">
    <property type="entry name" value="Transposase_28"/>
    <property type="match status" value="1"/>
</dbReference>
<feature type="domain" description="Transposase (putative) gypsy type" evidence="2">
    <location>
        <begin position="55"/>
        <end position="102"/>
    </location>
</feature>
<name>A0AAV1AR02_VICFA</name>
<gene>
    <name evidence="3" type="ORF">VFH_V020120</name>
</gene>
<keyword evidence="1" id="KW-1133">Transmembrane helix</keyword>
<proteinExistence type="predicted"/>
<accession>A0AAV1AR02</accession>
<organism evidence="3 4">
    <name type="scientific">Vicia faba</name>
    <name type="common">Broad bean</name>
    <name type="synonym">Faba vulgaris</name>
    <dbReference type="NCBI Taxonomy" id="3906"/>
    <lineage>
        <taxon>Eukaryota</taxon>
        <taxon>Viridiplantae</taxon>
        <taxon>Streptophyta</taxon>
        <taxon>Embryophyta</taxon>
        <taxon>Tracheophyta</taxon>
        <taxon>Spermatophyta</taxon>
        <taxon>Magnoliopsida</taxon>
        <taxon>eudicotyledons</taxon>
        <taxon>Gunneridae</taxon>
        <taxon>Pentapetalae</taxon>
        <taxon>rosids</taxon>
        <taxon>fabids</taxon>
        <taxon>Fabales</taxon>
        <taxon>Fabaceae</taxon>
        <taxon>Papilionoideae</taxon>
        <taxon>50 kb inversion clade</taxon>
        <taxon>NPAAA clade</taxon>
        <taxon>Hologalegina</taxon>
        <taxon>IRL clade</taxon>
        <taxon>Fabeae</taxon>
        <taxon>Vicia</taxon>
    </lineage>
</organism>
<evidence type="ECO:0000256" key="1">
    <source>
        <dbReference type="SAM" id="Phobius"/>
    </source>
</evidence>
<dbReference type="EMBL" id="OX451740">
    <property type="protein sequence ID" value="CAI8612141.1"/>
    <property type="molecule type" value="Genomic_DNA"/>
</dbReference>
<evidence type="ECO:0000313" key="3">
    <source>
        <dbReference type="EMBL" id="CAI8612141.1"/>
    </source>
</evidence>
<feature type="transmembrane region" description="Helical" evidence="1">
    <location>
        <begin position="42"/>
        <end position="62"/>
    </location>
</feature>
<sequence length="331" mass="38655">MINKFRHGISFSRTRRESDVLMEHYSRDEIADMYISDDLTTLYFYLYLPVIYGLGVLVPFTSFVMDILTAVNVTPSQVTPNIWVILRAFQIVCLHLGVSPSFHQGMRLKPIASPYEDWKDKFAQIRGIHNLIMVGSEGEPIFPFSWTPDPKFIVRLYSCVLLTLDREVIYVLECFCPLECSTLITREREDNNRVEECICGMMVVPFDEKWECLVKNQSVEQRDIRSLSRITSDDQRMSQWNPREGIGDERLVDTQPPHELSLWNNSSSDVVAFVDHFFFFPRNFSSDYHMLSTISLTQLSTLLEVQSVRYFLVGKTLREKRSDTLRRMQSR</sequence>
<protein>
    <recommendedName>
        <fullName evidence="2">Transposase (putative) gypsy type domain-containing protein</fullName>
    </recommendedName>
</protein>
<dbReference type="Proteomes" id="UP001157006">
    <property type="component" value="Chromosome 5"/>
</dbReference>